<dbReference type="AlphaFoldDB" id="A0AAV9I359"/>
<comment type="caution">
    <text evidence="6">The sequence shown here is derived from an EMBL/GenBank/DDBJ whole genome shotgun (WGS) entry which is preliminary data.</text>
</comment>
<organism evidence="6 7">
    <name type="scientific">Galdieria yellowstonensis</name>
    <dbReference type="NCBI Taxonomy" id="3028027"/>
    <lineage>
        <taxon>Eukaryota</taxon>
        <taxon>Rhodophyta</taxon>
        <taxon>Bangiophyceae</taxon>
        <taxon>Galdieriales</taxon>
        <taxon>Galdieriaceae</taxon>
        <taxon>Galdieria</taxon>
    </lineage>
</organism>
<keyword evidence="5" id="KW-0378">Hydrolase</keyword>
<evidence type="ECO:0000256" key="4">
    <source>
        <dbReference type="ARBA" id="ARBA00022759"/>
    </source>
</evidence>
<reference evidence="6 7" key="1">
    <citation type="submission" date="2022-07" db="EMBL/GenBank/DDBJ databases">
        <title>Genome-wide signatures of adaptation to extreme environments.</title>
        <authorList>
            <person name="Cho C.H."/>
            <person name="Yoon H.S."/>
        </authorList>
    </citation>
    <scope>NUCLEOTIDE SEQUENCE [LARGE SCALE GENOMIC DNA]</scope>
    <source>
        <strain evidence="6 7">108.79 E11</strain>
    </source>
</reference>
<accession>A0AAV9I359</accession>
<dbReference type="EMBL" id="JANCYU010000007">
    <property type="protein sequence ID" value="KAK4522716.1"/>
    <property type="molecule type" value="Genomic_DNA"/>
</dbReference>
<evidence type="ECO:0000256" key="2">
    <source>
        <dbReference type="ARBA" id="ARBA00022490"/>
    </source>
</evidence>
<gene>
    <name evidence="6" type="ORF">GAYE_PCTG14G0606</name>
</gene>
<sequence length="265" mass="29665">MSSKHDTLTYNTSYSRSKSATIEEWIALQDAWKEQLMLEPEVLCSAVDLESLLETFPLLGGVDITPDREHENVAYVGIAVLSSRTLELKYCQTYRANLEVPYIPGFLGFREAPALINAVECLKKEKPQYFPHVLFVDGNGILHPRGFGSACQVGLFLDLPTIGVAKSFLNVDGLNSLQVKDQLYQQENRWLPLVGSSNRLLGAALLSNGSVKRPIFVSVGYRIKLLEAVNLVFHACRYRVPEPIRIADHISREAARQALCRMQES</sequence>
<dbReference type="CDD" id="cd06559">
    <property type="entry name" value="Endonuclease_V"/>
    <property type="match status" value="1"/>
</dbReference>
<keyword evidence="7" id="KW-1185">Reference proteome</keyword>
<proteinExistence type="inferred from homology"/>
<dbReference type="Gene3D" id="3.30.2170.10">
    <property type="entry name" value="archaeoglobus fulgidus dsm 4304 superfamily"/>
    <property type="match status" value="1"/>
</dbReference>
<evidence type="ECO:0000256" key="1">
    <source>
        <dbReference type="ARBA" id="ARBA00004496"/>
    </source>
</evidence>
<dbReference type="GO" id="GO:0005730">
    <property type="term" value="C:nucleolus"/>
    <property type="evidence" value="ECO:0007669"/>
    <property type="project" value="TreeGrafter"/>
</dbReference>
<dbReference type="GO" id="GO:0006281">
    <property type="term" value="P:DNA repair"/>
    <property type="evidence" value="ECO:0007669"/>
    <property type="project" value="InterPro"/>
</dbReference>
<dbReference type="HAMAP" id="MF_00801">
    <property type="entry name" value="Endonuclease_5"/>
    <property type="match status" value="1"/>
</dbReference>
<dbReference type="InterPro" id="IPR007581">
    <property type="entry name" value="Endonuclease-V"/>
</dbReference>
<dbReference type="PANTHER" id="PTHR28511:SF1">
    <property type="entry name" value="ENDONUCLEASE V"/>
    <property type="match status" value="1"/>
</dbReference>
<dbReference type="PANTHER" id="PTHR28511">
    <property type="entry name" value="ENDONUCLEASE V"/>
    <property type="match status" value="1"/>
</dbReference>
<dbReference type="Pfam" id="PF04493">
    <property type="entry name" value="Endonuclease_5"/>
    <property type="match status" value="1"/>
</dbReference>
<dbReference type="GO" id="GO:0005737">
    <property type="term" value="C:cytoplasm"/>
    <property type="evidence" value="ECO:0007669"/>
    <property type="project" value="UniProtKB-SubCell"/>
</dbReference>
<evidence type="ECO:0000256" key="3">
    <source>
        <dbReference type="ARBA" id="ARBA00022722"/>
    </source>
</evidence>
<protein>
    <submittedName>
        <fullName evidence="6">Uncharacterized protein</fullName>
    </submittedName>
</protein>
<evidence type="ECO:0000313" key="6">
    <source>
        <dbReference type="EMBL" id="KAK4522716.1"/>
    </source>
</evidence>
<dbReference type="GO" id="GO:0016891">
    <property type="term" value="F:RNA endonuclease activity producing 5'-phosphomonoesters, hydrolytic mechanism"/>
    <property type="evidence" value="ECO:0007669"/>
    <property type="project" value="TreeGrafter"/>
</dbReference>
<keyword evidence="3" id="KW-0540">Nuclease</keyword>
<comment type="subcellular location">
    <subcellularLocation>
        <location evidence="1">Cytoplasm</location>
    </subcellularLocation>
</comment>
<keyword evidence="4" id="KW-0255">Endonuclease</keyword>
<keyword evidence="2" id="KW-0963">Cytoplasm</keyword>
<evidence type="ECO:0000256" key="5">
    <source>
        <dbReference type="ARBA" id="ARBA00022801"/>
    </source>
</evidence>
<evidence type="ECO:0000313" key="7">
    <source>
        <dbReference type="Proteomes" id="UP001300502"/>
    </source>
</evidence>
<dbReference type="Proteomes" id="UP001300502">
    <property type="component" value="Unassembled WGS sequence"/>
</dbReference>
<name>A0AAV9I359_9RHOD</name>
<dbReference type="GO" id="GO:0003727">
    <property type="term" value="F:single-stranded RNA binding"/>
    <property type="evidence" value="ECO:0007669"/>
    <property type="project" value="TreeGrafter"/>
</dbReference>